<keyword evidence="3 6" id="KW-0560">Oxidoreductase</keyword>
<dbReference type="NCBIfam" id="TIGR03378">
    <property type="entry name" value="glycerol3P_GlpB"/>
    <property type="match status" value="1"/>
</dbReference>
<gene>
    <name evidence="6" type="primary">glpB</name>
    <name evidence="6" type="ORF">OB960_00090</name>
</gene>
<evidence type="ECO:0000313" key="7">
    <source>
        <dbReference type="Proteomes" id="UP001321018"/>
    </source>
</evidence>
<organism evidence="6 7">
    <name type="scientific">Natronoglomus mannanivorans</name>
    <dbReference type="NCBI Taxonomy" id="2979990"/>
    <lineage>
        <taxon>Archaea</taxon>
        <taxon>Methanobacteriati</taxon>
        <taxon>Methanobacteriota</taxon>
        <taxon>Stenosarchaea group</taxon>
        <taxon>Halobacteria</taxon>
        <taxon>Halobacteriales</taxon>
        <taxon>Natrialbaceae</taxon>
        <taxon>Natronoglomus</taxon>
    </lineage>
</organism>
<dbReference type="Proteomes" id="UP001321018">
    <property type="component" value="Unassembled WGS sequence"/>
</dbReference>
<evidence type="ECO:0000256" key="3">
    <source>
        <dbReference type="ARBA" id="ARBA00023002"/>
    </source>
</evidence>
<dbReference type="NCBIfam" id="NF003722">
    <property type="entry name" value="PRK05329.1-5"/>
    <property type="match status" value="1"/>
</dbReference>
<dbReference type="PIRSF" id="PIRSF000141">
    <property type="entry name" value="Anaerobic_G3P_dh"/>
    <property type="match status" value="1"/>
</dbReference>
<dbReference type="PANTHER" id="PTHR43400">
    <property type="entry name" value="FUMARATE REDUCTASE"/>
    <property type="match status" value="1"/>
</dbReference>
<evidence type="ECO:0000259" key="5">
    <source>
        <dbReference type="Pfam" id="PF00890"/>
    </source>
</evidence>
<dbReference type="InterPro" id="IPR009158">
    <property type="entry name" value="G3P_DH_GlpB_su"/>
</dbReference>
<dbReference type="PANTHER" id="PTHR43400:SF11">
    <property type="entry name" value="ANAEROBIC GLYCEROL-3-PHOSPHATE DEHYDROGENASE SUBUNIT B"/>
    <property type="match status" value="1"/>
</dbReference>
<comment type="caution">
    <text evidence="6">The sequence shown here is derived from an EMBL/GenBank/DDBJ whole genome shotgun (WGS) entry which is preliminary data.</text>
</comment>
<name>A0AAP2YUX8_9EURY</name>
<sequence>MAIEDDVLVIGGGLAGVTAALSAAEHGDRVRLISYKQSTLRHASGLIDVLGYAPDRNEGESGEGDGRSEGPLSDPFDAIPDLPTGHPYERVGLERVREALLFFDAIVGDAYEGGLTDANALVPTVGGTVKPTARYPASVAPGLASDARSTLLVGFETMPEFDAPLSAAHLRAAGVPFPVRGATISFPGELRDDAKRTRYAHILDWDESVDTGTGAGSAPGRAVLAETIRPHLEREARLGLPAVLGEENTGVVRRDLEERLGVDVFEIPMGPPSLPGMRLEDLLYGALEEHGVRVTTGVPVVGCEASDGGRRVDHVLVDRKGQEVPYRADEYVLATGGLVGKGVRSSRDGVTEPIFDCHVPHPEDRYDWFVDDAFGDQPFARFGVAVDRELRPLDAREEPEFENLRAAGGVLGGYDYAAEKSGSGVSLATGYVAGRRAGKEVRR</sequence>
<dbReference type="GO" id="GO:0009331">
    <property type="term" value="C:glycerol-3-phosphate dehydrogenase (FAD) complex"/>
    <property type="evidence" value="ECO:0007669"/>
    <property type="project" value="InterPro"/>
</dbReference>
<protein>
    <submittedName>
        <fullName evidence="6">Glycerol-3-phosphate dehydrogenase subunit GlpB</fullName>
        <ecNumber evidence="6">1.1.5.3</ecNumber>
    </submittedName>
</protein>
<proteinExistence type="predicted"/>
<dbReference type="InterPro" id="IPR036188">
    <property type="entry name" value="FAD/NAD-bd_sf"/>
</dbReference>
<evidence type="ECO:0000313" key="6">
    <source>
        <dbReference type="EMBL" id="MCU4739800.1"/>
    </source>
</evidence>
<evidence type="ECO:0000256" key="2">
    <source>
        <dbReference type="ARBA" id="ARBA00022643"/>
    </source>
</evidence>
<dbReference type="AlphaFoldDB" id="A0AAP2YUX8"/>
<feature type="region of interest" description="Disordered" evidence="4">
    <location>
        <begin position="52"/>
        <end position="79"/>
    </location>
</feature>
<feature type="compositionally biased region" description="Basic and acidic residues" evidence="4">
    <location>
        <begin position="55"/>
        <end position="68"/>
    </location>
</feature>
<dbReference type="RefSeq" id="WP_338001670.1">
    <property type="nucleotide sequence ID" value="NZ_JAOPKA010000001.1"/>
</dbReference>
<feature type="domain" description="FAD-dependent oxidoreductase 2 FAD-binding" evidence="5">
    <location>
        <begin position="6"/>
        <end position="425"/>
    </location>
</feature>
<dbReference type="SUPFAM" id="SSF51905">
    <property type="entry name" value="FAD/NAD(P)-binding domain"/>
    <property type="match status" value="1"/>
</dbReference>
<keyword evidence="2" id="KW-0288">FMN</keyword>
<dbReference type="InterPro" id="IPR050315">
    <property type="entry name" value="FAD-oxidoreductase_2"/>
</dbReference>
<evidence type="ECO:0000256" key="1">
    <source>
        <dbReference type="ARBA" id="ARBA00022630"/>
    </source>
</evidence>
<dbReference type="Pfam" id="PF00890">
    <property type="entry name" value="FAD_binding_2"/>
    <property type="match status" value="1"/>
</dbReference>
<accession>A0AAP2YUX8</accession>
<evidence type="ECO:0000256" key="4">
    <source>
        <dbReference type="SAM" id="MobiDB-lite"/>
    </source>
</evidence>
<dbReference type="EMBL" id="JAOPKA010000001">
    <property type="protein sequence ID" value="MCU4739800.1"/>
    <property type="molecule type" value="Genomic_DNA"/>
</dbReference>
<keyword evidence="1" id="KW-0285">Flavoprotein</keyword>
<reference evidence="6" key="1">
    <citation type="submission" date="2022-09" db="EMBL/GenBank/DDBJ databases">
        <title>Enrichment on poylsaccharides allowed isolation of novel metabolic and taxonomic groups of Haloarchaea.</title>
        <authorList>
            <person name="Sorokin D.Y."/>
            <person name="Elcheninov A.G."/>
            <person name="Khizhniak T.V."/>
            <person name="Kolganova T.V."/>
            <person name="Kublanov I.V."/>
        </authorList>
    </citation>
    <scope>NUCLEOTIDE SEQUENCE</scope>
    <source>
        <strain evidence="6">AArc-xg1-1</strain>
    </source>
</reference>
<dbReference type="InterPro" id="IPR003953">
    <property type="entry name" value="FAD-dep_OxRdtase_2_FAD-bd"/>
</dbReference>
<dbReference type="Gene3D" id="3.50.50.60">
    <property type="entry name" value="FAD/NAD(P)-binding domain"/>
    <property type="match status" value="2"/>
</dbReference>
<dbReference type="GO" id="GO:0004368">
    <property type="term" value="F:glycerol-3-phosphate dehydrogenase (quinone) activity"/>
    <property type="evidence" value="ECO:0007669"/>
    <property type="project" value="UniProtKB-EC"/>
</dbReference>
<dbReference type="EC" id="1.1.5.3" evidence="6"/>